<dbReference type="AlphaFoldDB" id="A0A532UZ64"/>
<sequence length="72" mass="8282">MSFREGFQPYPESSKKPEPQIHADFADFADKIICVIHELVRLLTDQCETVVKHQSLVVLTIIKEEEAFHGKN</sequence>
<dbReference type="EMBL" id="NJBN01000005">
    <property type="protein sequence ID" value="TKJ40240.1"/>
    <property type="molecule type" value="Genomic_DNA"/>
</dbReference>
<reference evidence="1 2" key="1">
    <citation type="submission" date="2017-06" db="EMBL/GenBank/DDBJ databases">
        <title>Novel microbial phyla capable of carbon fixation and sulfur reduction in deep-sea sediments.</title>
        <authorList>
            <person name="Huang J."/>
            <person name="Baker B."/>
            <person name="Wang Y."/>
        </authorList>
    </citation>
    <scope>NUCLEOTIDE SEQUENCE [LARGE SCALE GENOMIC DNA]</scope>
    <source>
        <strain evidence="1">B3_LCP</strain>
    </source>
</reference>
<evidence type="ECO:0000313" key="1">
    <source>
        <dbReference type="EMBL" id="TKJ40240.1"/>
    </source>
</evidence>
<dbReference type="Proteomes" id="UP000319619">
    <property type="component" value="Unassembled WGS sequence"/>
</dbReference>
<accession>A0A532UZ64</accession>
<gene>
    <name evidence="1" type="ORF">CEE37_07905</name>
</gene>
<comment type="caution">
    <text evidence="1">The sequence shown here is derived from an EMBL/GenBank/DDBJ whole genome shotgun (WGS) entry which is preliminary data.</text>
</comment>
<proteinExistence type="predicted"/>
<evidence type="ECO:0000313" key="2">
    <source>
        <dbReference type="Proteomes" id="UP000319619"/>
    </source>
</evidence>
<protein>
    <submittedName>
        <fullName evidence="1">Uncharacterized protein</fullName>
    </submittedName>
</protein>
<name>A0A532UZ64_UNCL8</name>
<organism evidence="1 2">
    <name type="scientific">candidate division LCP-89 bacterium B3_LCP</name>
    <dbReference type="NCBI Taxonomy" id="2012998"/>
    <lineage>
        <taxon>Bacteria</taxon>
        <taxon>Pseudomonadati</taxon>
        <taxon>Bacteria division LCP-89</taxon>
    </lineage>
</organism>